<dbReference type="Proteomes" id="UP001241747">
    <property type="component" value="Unassembled WGS sequence"/>
</dbReference>
<dbReference type="RefSeq" id="WP_237345803.1">
    <property type="nucleotide sequence ID" value="NZ_JABWGX010000013.1"/>
</dbReference>
<dbReference type="EMBL" id="JAUSVY010000018">
    <property type="protein sequence ID" value="MDQ0507418.1"/>
    <property type="molecule type" value="Genomic_DNA"/>
</dbReference>
<accession>A0ABU0LK08</accession>
<evidence type="ECO:0008006" key="3">
    <source>
        <dbReference type="Google" id="ProtNLM"/>
    </source>
</evidence>
<reference evidence="1 2" key="1">
    <citation type="submission" date="2023-07" db="EMBL/GenBank/DDBJ databases">
        <title>Genomic Encyclopedia of Type Strains, Phase IV (KMG-IV): sequencing the most valuable type-strain genomes for metagenomic binning, comparative biology and taxonomic classification.</title>
        <authorList>
            <person name="Goeker M."/>
        </authorList>
    </citation>
    <scope>NUCLEOTIDE SEQUENCE [LARGE SCALE GENOMIC DNA]</scope>
    <source>
        <strain evidence="1 2">DSM 3770</strain>
    </source>
</reference>
<sequence length="134" mass="13887">MTQVSAVSVSGVLGHMNSDDGQHALIGFQEAEGAEFALAIPHALLLQVISSMIAASAVQETPEGGGIVAVEALKTNRFYVNETTTGALLRFWLSGGGVIPLEISKDVAQRLVEVLGSVVGVPPTAFASRTDTPQ</sequence>
<evidence type="ECO:0000313" key="2">
    <source>
        <dbReference type="Proteomes" id="UP001241747"/>
    </source>
</evidence>
<keyword evidence="2" id="KW-1185">Reference proteome</keyword>
<comment type="caution">
    <text evidence="1">The sequence shown here is derived from an EMBL/GenBank/DDBJ whole genome shotgun (WGS) entry which is preliminary data.</text>
</comment>
<evidence type="ECO:0000313" key="1">
    <source>
        <dbReference type="EMBL" id="MDQ0507418.1"/>
    </source>
</evidence>
<proteinExistence type="predicted"/>
<protein>
    <recommendedName>
        <fullName evidence="3">Roadblock/LAMTOR2 domain-containing protein</fullName>
    </recommendedName>
</protein>
<name>A0ABU0LK08_XANAG</name>
<organism evidence="1 2">
    <name type="scientific">Xanthobacter agilis</name>
    <dbReference type="NCBI Taxonomy" id="47492"/>
    <lineage>
        <taxon>Bacteria</taxon>
        <taxon>Pseudomonadati</taxon>
        <taxon>Pseudomonadota</taxon>
        <taxon>Alphaproteobacteria</taxon>
        <taxon>Hyphomicrobiales</taxon>
        <taxon>Xanthobacteraceae</taxon>
        <taxon>Xanthobacter</taxon>
    </lineage>
</organism>
<gene>
    <name evidence="1" type="ORF">QOZ94_004242</name>
</gene>